<dbReference type="InterPro" id="IPR025368">
    <property type="entry name" value="DUF4272"/>
</dbReference>
<accession>A0A8T9Q7U7</accession>
<organism evidence="1 2">
    <name type="scientific">Hymenobacter cellulosilyticus</name>
    <dbReference type="NCBI Taxonomy" id="2932248"/>
    <lineage>
        <taxon>Bacteria</taxon>
        <taxon>Pseudomonadati</taxon>
        <taxon>Bacteroidota</taxon>
        <taxon>Cytophagia</taxon>
        <taxon>Cytophagales</taxon>
        <taxon>Hymenobacteraceae</taxon>
        <taxon>Hymenobacter</taxon>
    </lineage>
</organism>
<sequence>MSEEFKFQTKTESEGKVLMLGGRICDWLPILDTPALRAVEEVKGRMSVLNALINISFQAPIDIIRDWLTRHDLLVFLSPEEEALLDKDNDELTEQELINLRWSLESLWAMMWATGMTDELQPTEWCGDDMASLLPNLEQNEDNTKLAQVQALRPAAELYRMLDYYYRLHWYCVDERLNGREALVSESLVYERRKALEWIFNRAEEWDNVEMST</sequence>
<keyword evidence="2" id="KW-1185">Reference proteome</keyword>
<gene>
    <name evidence="1" type="ORF">MUN79_06900</name>
</gene>
<dbReference type="AlphaFoldDB" id="A0A8T9Q7U7"/>
<dbReference type="KEGG" id="hcu:MUN79_06900"/>
<dbReference type="Pfam" id="PF14094">
    <property type="entry name" value="DUF4272"/>
    <property type="match status" value="1"/>
</dbReference>
<evidence type="ECO:0000313" key="1">
    <source>
        <dbReference type="EMBL" id="UOQ73647.1"/>
    </source>
</evidence>
<dbReference type="RefSeq" id="WP_244676998.1">
    <property type="nucleotide sequence ID" value="NZ_CP095046.1"/>
</dbReference>
<dbReference type="Proteomes" id="UP000831796">
    <property type="component" value="Chromosome"/>
</dbReference>
<reference evidence="1" key="1">
    <citation type="submission" date="2022-04" db="EMBL/GenBank/DDBJ databases">
        <title>Hymenobacter sp. isolated from the air.</title>
        <authorList>
            <person name="Won M."/>
            <person name="Lee C.-M."/>
            <person name="Woen H.-Y."/>
            <person name="Kwon S.-W."/>
        </authorList>
    </citation>
    <scope>NUCLEOTIDE SEQUENCE</scope>
    <source>
        <strain evidence="1">5116S-3</strain>
    </source>
</reference>
<proteinExistence type="predicted"/>
<dbReference type="EMBL" id="CP095046">
    <property type="protein sequence ID" value="UOQ73647.1"/>
    <property type="molecule type" value="Genomic_DNA"/>
</dbReference>
<protein>
    <submittedName>
        <fullName evidence="1">DUF4272 domain-containing protein</fullName>
    </submittedName>
</protein>
<evidence type="ECO:0000313" key="2">
    <source>
        <dbReference type="Proteomes" id="UP000831796"/>
    </source>
</evidence>
<name>A0A8T9Q7U7_9BACT</name>